<dbReference type="SMART" id="SM00382">
    <property type="entry name" value="AAA"/>
    <property type="match status" value="1"/>
</dbReference>
<dbReference type="PROSITE" id="PS51192">
    <property type="entry name" value="HELICASE_ATP_BIND_1"/>
    <property type="match status" value="1"/>
</dbReference>
<dbReference type="CDD" id="cd18785">
    <property type="entry name" value="SF2_C"/>
    <property type="match status" value="1"/>
</dbReference>
<dbReference type="PANTHER" id="PTHR47396:SF1">
    <property type="entry name" value="ATP-DEPENDENT HELICASE IRC3-RELATED"/>
    <property type="match status" value="1"/>
</dbReference>
<reference evidence="2 3" key="1">
    <citation type="submission" date="2018-10" db="EMBL/GenBank/DDBJ databases">
        <title>Genomic Encyclopedia of Archaeal and Bacterial Type Strains, Phase II (KMG-II): from individual species to whole genera.</title>
        <authorList>
            <person name="Goeker M."/>
        </authorList>
    </citation>
    <scope>NUCLEOTIDE SEQUENCE [LARGE SCALE GENOMIC DNA]</scope>
    <source>
        <strain evidence="2 3">DSM 14954</strain>
    </source>
</reference>
<name>A0A660LG02_9ACTN</name>
<dbReference type="GO" id="GO:0005524">
    <property type="term" value="F:ATP binding"/>
    <property type="evidence" value="ECO:0007669"/>
    <property type="project" value="InterPro"/>
</dbReference>
<dbReference type="AlphaFoldDB" id="A0A660LG02"/>
<proteinExistence type="predicted"/>
<dbReference type="Gene3D" id="3.40.50.300">
    <property type="entry name" value="P-loop containing nucleotide triphosphate hydrolases"/>
    <property type="match status" value="2"/>
</dbReference>
<dbReference type="GO" id="GO:0005829">
    <property type="term" value="C:cytosol"/>
    <property type="evidence" value="ECO:0007669"/>
    <property type="project" value="TreeGrafter"/>
</dbReference>
<dbReference type="SUPFAM" id="SSF52540">
    <property type="entry name" value="P-loop containing nucleoside triphosphate hydrolases"/>
    <property type="match status" value="2"/>
</dbReference>
<dbReference type="OrthoDB" id="9758243at2"/>
<dbReference type="EMBL" id="RBIL01000001">
    <property type="protein sequence ID" value="RKQ94012.1"/>
    <property type="molecule type" value="Genomic_DNA"/>
</dbReference>
<dbReference type="InterPro" id="IPR014001">
    <property type="entry name" value="Helicase_ATP-bd"/>
</dbReference>
<dbReference type="InterPro" id="IPR006935">
    <property type="entry name" value="Helicase/UvrB_N"/>
</dbReference>
<feature type="domain" description="Helicase ATP-binding" evidence="1">
    <location>
        <begin position="26"/>
        <end position="254"/>
    </location>
</feature>
<protein>
    <submittedName>
        <fullName evidence="2">Type III restriction/modification enzyme restriction subunit</fullName>
    </submittedName>
</protein>
<organism evidence="2 3">
    <name type="scientific">Solirubrobacter pauli</name>
    <dbReference type="NCBI Taxonomy" id="166793"/>
    <lineage>
        <taxon>Bacteria</taxon>
        <taxon>Bacillati</taxon>
        <taxon>Actinomycetota</taxon>
        <taxon>Thermoleophilia</taxon>
        <taxon>Solirubrobacterales</taxon>
        <taxon>Solirubrobacteraceae</taxon>
        <taxon>Solirubrobacter</taxon>
    </lineage>
</organism>
<dbReference type="GO" id="GO:0016787">
    <property type="term" value="F:hydrolase activity"/>
    <property type="evidence" value="ECO:0007669"/>
    <property type="project" value="InterPro"/>
</dbReference>
<evidence type="ECO:0000313" key="3">
    <source>
        <dbReference type="Proteomes" id="UP000278962"/>
    </source>
</evidence>
<dbReference type="InterPro" id="IPR003593">
    <property type="entry name" value="AAA+_ATPase"/>
</dbReference>
<accession>A0A660LG02</accession>
<comment type="caution">
    <text evidence="2">The sequence shown here is derived from an EMBL/GenBank/DDBJ whole genome shotgun (WGS) entry which is preliminary data.</text>
</comment>
<gene>
    <name evidence="2" type="ORF">C8N24_3888</name>
</gene>
<evidence type="ECO:0000259" key="1">
    <source>
        <dbReference type="PROSITE" id="PS51192"/>
    </source>
</evidence>
<evidence type="ECO:0000313" key="2">
    <source>
        <dbReference type="EMBL" id="RKQ94012.1"/>
    </source>
</evidence>
<dbReference type="RefSeq" id="WP_121252647.1">
    <property type="nucleotide sequence ID" value="NZ_RBIL01000001.1"/>
</dbReference>
<dbReference type="InterPro" id="IPR050742">
    <property type="entry name" value="Helicase_Restrict-Modif_Enz"/>
</dbReference>
<sequence>MSRFRDLQFYGEWRPYQRAALAAFEKDRHNGRLRTHIVAPPGSGKTLLGVELIRRVGKRALVLAPNQGIQQQWPRAVGAFTPDPQEVAGADPLKPIACLSYQALCQLEDPEIVLGRLAQSRWADQRAAATGMTPEEALREGEAFEGAAADRRAKELARISAALKREVARGEHAGVELRDLLSGTARQRVQQLAKMGVGVVLLDECHHLASLWGYVIRAVLQELPEGVHVIGLTATPPVSLPEAEAELYDALLGPVDFTVPTPAVVRDGHLAPYQELAYLTEPLPVERDWLAEHDTRFRELVTSLHDSTEFPEWVIQRLHERRRSADDETELSWPEFQKRSPRLARAGIRFLLSADLRIPPGAPRGEAYRRQPDLDDWLVLLEDYALRHLATQPGGKAADTYDAIAAALRELGFNLTRNGIRRGTSEVDRLLTGSQAKSLGLVEVIAHEHEQREDRLRALVLCDAELAAQRPDDALTGVLDPAAGTARHALLALAADDRTCHLRPLLVSGRGLRCHPNDAEVLLQALEATAADHFKLTEWEAEPDGLLVTLRSQGAEWMPRAWVELATRLLVEGTTQLLVGTRALLGEGWNCPPLNVLVDMTIATTGVSVQQMRGRTLRLDRSDPQKVASNWDVVCVAPDLVRGSADYERFVRKHLNLFAPAEDGMVEAGPSHVHPELGPFGPPRVEHFHDLNGELLARAADRDGARERWQIGTPYRGVELPTLLVRRRGDDTAPPSVRTSTGRPLRLSQRVPIASGVGGGAAFGALGVATGASPLLIGLALAPAGLAWAAVRLHTIKRRLPLVLPLGAAARAVIDTYRDLGELTPEAAGSLTIEPRSSGYLRCELTKATPEEGKRFAAALDELVGISDNPRYLVSRPLADPRRGALGLLGRVLVRRPPFEERLHPVPQDLARNKERAETFGRAWRRAVGPGRLVFTQRTDEGREARAEAASADGGYETLVRDVWV</sequence>
<dbReference type="Proteomes" id="UP000278962">
    <property type="component" value="Unassembled WGS sequence"/>
</dbReference>
<dbReference type="Pfam" id="PF04851">
    <property type="entry name" value="ResIII"/>
    <property type="match status" value="1"/>
</dbReference>
<dbReference type="InterPro" id="IPR027417">
    <property type="entry name" value="P-loop_NTPase"/>
</dbReference>
<dbReference type="PANTHER" id="PTHR47396">
    <property type="entry name" value="TYPE I RESTRICTION ENZYME ECOKI R PROTEIN"/>
    <property type="match status" value="1"/>
</dbReference>
<keyword evidence="3" id="KW-1185">Reference proteome</keyword>
<dbReference type="GO" id="GO:0003677">
    <property type="term" value="F:DNA binding"/>
    <property type="evidence" value="ECO:0007669"/>
    <property type="project" value="InterPro"/>
</dbReference>
<dbReference type="SMART" id="SM00487">
    <property type="entry name" value="DEXDc"/>
    <property type="match status" value="1"/>
</dbReference>